<sequence length="141" mass="15210">MDTSARVLDVAVDRLEPGAVRLTVILAKGIGVPDQTLIDLVRAKVSPETVRPLNDTVLVEAVIKITYSIDAVIYVGGGPDQKVVRDARRKVLDGVVAKSRRLRASTPRSAIERTLHASSSGVTGIDLATPVDYMCDLREFT</sequence>
<evidence type="ECO:0000259" key="1">
    <source>
        <dbReference type="Pfam" id="PF26078"/>
    </source>
</evidence>
<organism evidence="2 3">
    <name type="scientific">Burkholderia ubonensis</name>
    <dbReference type="NCBI Taxonomy" id="101571"/>
    <lineage>
        <taxon>Bacteria</taxon>
        <taxon>Pseudomonadati</taxon>
        <taxon>Pseudomonadota</taxon>
        <taxon>Betaproteobacteria</taxon>
        <taxon>Burkholderiales</taxon>
        <taxon>Burkholderiaceae</taxon>
        <taxon>Burkholderia</taxon>
        <taxon>Burkholderia cepacia complex</taxon>
    </lineage>
</organism>
<dbReference type="AlphaFoldDB" id="A0A119MDN7"/>
<dbReference type="Pfam" id="PF26078">
    <property type="entry name" value="Baseplate_J_M"/>
    <property type="match status" value="1"/>
</dbReference>
<proteinExistence type="predicted"/>
<name>A0A119MDN7_9BURK</name>
<gene>
    <name evidence="2" type="ORF">WL73_23705</name>
</gene>
<dbReference type="Proteomes" id="UP000062998">
    <property type="component" value="Unassembled WGS sequence"/>
</dbReference>
<reference evidence="2 3" key="1">
    <citation type="submission" date="2015-11" db="EMBL/GenBank/DDBJ databases">
        <title>Expanding the genomic diversity of Burkholderia species for the development of highly accurate diagnostics.</title>
        <authorList>
            <person name="Sahl J."/>
            <person name="Keim P."/>
            <person name="Wagner D."/>
        </authorList>
    </citation>
    <scope>NUCLEOTIDE SEQUENCE [LARGE SCALE GENOMIC DNA]</scope>
    <source>
        <strain evidence="2 3">MSMB2167WGS</strain>
    </source>
</reference>
<accession>A0A119MDN7</accession>
<protein>
    <recommendedName>
        <fullName evidence="1">Baseplate J-like central domain-containing protein</fullName>
    </recommendedName>
</protein>
<feature type="domain" description="Baseplate J-like central" evidence="1">
    <location>
        <begin position="7"/>
        <end position="61"/>
    </location>
</feature>
<dbReference type="EMBL" id="LPIX01000092">
    <property type="protein sequence ID" value="KWD96438.1"/>
    <property type="molecule type" value="Genomic_DNA"/>
</dbReference>
<evidence type="ECO:0000313" key="3">
    <source>
        <dbReference type="Proteomes" id="UP000062998"/>
    </source>
</evidence>
<dbReference type="InterPro" id="IPR058531">
    <property type="entry name" value="Baseplate_J_M"/>
</dbReference>
<evidence type="ECO:0000313" key="2">
    <source>
        <dbReference type="EMBL" id="KWD96438.1"/>
    </source>
</evidence>
<comment type="caution">
    <text evidence="2">The sequence shown here is derived from an EMBL/GenBank/DDBJ whole genome shotgun (WGS) entry which is preliminary data.</text>
</comment>